<evidence type="ECO:0000313" key="4">
    <source>
        <dbReference type="Proteomes" id="UP001652445"/>
    </source>
</evidence>
<keyword evidence="4" id="KW-1185">Reference proteome</keyword>
<dbReference type="EMBL" id="JAOQIO010000007">
    <property type="protein sequence ID" value="MCU6791471.1"/>
    <property type="molecule type" value="Genomic_DNA"/>
</dbReference>
<dbReference type="Pfam" id="PF01047">
    <property type="entry name" value="MarR"/>
    <property type="match status" value="1"/>
</dbReference>
<dbReference type="Proteomes" id="UP001652445">
    <property type="component" value="Unassembled WGS sequence"/>
</dbReference>
<accession>A0ABT2UBR6</accession>
<evidence type="ECO:0000256" key="1">
    <source>
        <dbReference type="ARBA" id="ARBA00023125"/>
    </source>
</evidence>
<organism evidence="3 4">
    <name type="scientific">Paenibacillus baimaensis</name>
    <dbReference type="NCBI Taxonomy" id="2982185"/>
    <lineage>
        <taxon>Bacteria</taxon>
        <taxon>Bacillati</taxon>
        <taxon>Bacillota</taxon>
        <taxon>Bacilli</taxon>
        <taxon>Bacillales</taxon>
        <taxon>Paenibacillaceae</taxon>
        <taxon>Paenibacillus</taxon>
    </lineage>
</organism>
<dbReference type="SUPFAM" id="SSF46785">
    <property type="entry name" value="Winged helix' DNA-binding domain"/>
    <property type="match status" value="1"/>
</dbReference>
<reference evidence="3 4" key="1">
    <citation type="submission" date="2022-09" db="EMBL/GenBank/DDBJ databases">
        <authorList>
            <person name="Han X.L."/>
            <person name="Wang Q."/>
            <person name="Lu T."/>
        </authorList>
    </citation>
    <scope>NUCLEOTIDE SEQUENCE [LARGE SCALE GENOMIC DNA]</scope>
    <source>
        <strain evidence="3 4">WQ 127069</strain>
    </source>
</reference>
<dbReference type="Gene3D" id="1.10.10.10">
    <property type="entry name" value="Winged helix-like DNA-binding domain superfamily/Winged helix DNA-binding domain"/>
    <property type="match status" value="1"/>
</dbReference>
<dbReference type="PRINTS" id="PR00598">
    <property type="entry name" value="HTHMARR"/>
</dbReference>
<feature type="domain" description="HTH marR-type" evidence="2">
    <location>
        <begin position="3"/>
        <end position="138"/>
    </location>
</feature>
<name>A0ABT2UBR6_9BACL</name>
<comment type="caution">
    <text evidence="3">The sequence shown here is derived from an EMBL/GenBank/DDBJ whole genome shotgun (WGS) entry which is preliminary data.</text>
</comment>
<dbReference type="InterPro" id="IPR036390">
    <property type="entry name" value="WH_DNA-bd_sf"/>
</dbReference>
<proteinExistence type="predicted"/>
<evidence type="ECO:0000313" key="3">
    <source>
        <dbReference type="EMBL" id="MCU6791471.1"/>
    </source>
</evidence>
<protein>
    <submittedName>
        <fullName evidence="3">MarR family transcriptional regulator</fullName>
    </submittedName>
</protein>
<dbReference type="PANTHER" id="PTHR33164">
    <property type="entry name" value="TRANSCRIPTIONAL REGULATOR, MARR FAMILY"/>
    <property type="match status" value="1"/>
</dbReference>
<dbReference type="PANTHER" id="PTHR33164:SF43">
    <property type="entry name" value="HTH-TYPE TRANSCRIPTIONAL REPRESSOR YETL"/>
    <property type="match status" value="1"/>
</dbReference>
<keyword evidence="1" id="KW-0238">DNA-binding</keyword>
<gene>
    <name evidence="3" type="ORF">OB236_04925</name>
</gene>
<dbReference type="PROSITE" id="PS50995">
    <property type="entry name" value="HTH_MARR_2"/>
    <property type="match status" value="1"/>
</dbReference>
<dbReference type="InterPro" id="IPR036388">
    <property type="entry name" value="WH-like_DNA-bd_sf"/>
</dbReference>
<dbReference type="InterPro" id="IPR000835">
    <property type="entry name" value="HTH_MarR-typ"/>
</dbReference>
<dbReference type="RefSeq" id="WP_076231744.1">
    <property type="nucleotide sequence ID" value="NZ_JAOQIO010000007.1"/>
</dbReference>
<dbReference type="InterPro" id="IPR039422">
    <property type="entry name" value="MarR/SlyA-like"/>
</dbReference>
<dbReference type="SMART" id="SM00347">
    <property type="entry name" value="HTH_MARR"/>
    <property type="match status" value="1"/>
</dbReference>
<evidence type="ECO:0000259" key="2">
    <source>
        <dbReference type="PROSITE" id="PS50995"/>
    </source>
</evidence>
<sequence length="142" mass="16285">MTDHRNLLELEEAARQLFRKISVSWSKFNENGMTPVQGFLLERLEIEGPLKASQIADMLCYTPGAITTLSDKLIAAGLVERERTDEDRRVVYLSITEAGRQMLGTIRLQRRANVENFFGDLADEDIQHLIRIFKEVVYKDKG</sequence>